<dbReference type="PRINTS" id="PR00338">
    <property type="entry name" value="NUSGTNSCPFCT"/>
</dbReference>
<proteinExistence type="inferred from homology"/>
<dbReference type="CDD" id="cd06091">
    <property type="entry name" value="KOW_NusG"/>
    <property type="match status" value="1"/>
</dbReference>
<dbReference type="OrthoDB" id="9809075at2"/>
<dbReference type="GO" id="GO:0031564">
    <property type="term" value="P:transcription antitermination"/>
    <property type="evidence" value="ECO:0007669"/>
    <property type="project" value="UniProtKB-UniRule"/>
</dbReference>
<dbReference type="GO" id="GO:0032784">
    <property type="term" value="P:regulation of DNA-templated transcription elongation"/>
    <property type="evidence" value="ECO:0007669"/>
    <property type="project" value="InterPro"/>
</dbReference>
<dbReference type="EMBL" id="ASJR01000022">
    <property type="protein sequence ID" value="ERP31028.1"/>
    <property type="molecule type" value="Genomic_DNA"/>
</dbReference>
<dbReference type="Pfam" id="PF00467">
    <property type="entry name" value="KOW"/>
    <property type="match status" value="1"/>
</dbReference>
<evidence type="ECO:0000313" key="9">
    <source>
        <dbReference type="EMBL" id="ERP31028.1"/>
    </source>
</evidence>
<dbReference type="GO" id="GO:0005829">
    <property type="term" value="C:cytosol"/>
    <property type="evidence" value="ECO:0007669"/>
    <property type="project" value="TreeGrafter"/>
</dbReference>
<dbReference type="InterPro" id="IPR015869">
    <property type="entry name" value="Transcrpt_antiterm_NusG_bac_CS"/>
</dbReference>
<evidence type="ECO:0000259" key="8">
    <source>
        <dbReference type="SMART" id="SM00738"/>
    </source>
</evidence>
<dbReference type="InterPro" id="IPR006645">
    <property type="entry name" value="NGN-like_dom"/>
</dbReference>
<dbReference type="PANTHER" id="PTHR30265">
    <property type="entry name" value="RHO-INTERACTING TRANSCRIPTION TERMINATION FACTOR NUSG"/>
    <property type="match status" value="1"/>
</dbReference>
<dbReference type="InterPro" id="IPR014722">
    <property type="entry name" value="Rib_uL2_dom2"/>
</dbReference>
<dbReference type="SUPFAM" id="SSF50104">
    <property type="entry name" value="Translation proteins SH3-like domain"/>
    <property type="match status" value="1"/>
</dbReference>
<dbReference type="InterPro" id="IPR047050">
    <property type="entry name" value="NGN"/>
</dbReference>
<gene>
    <name evidence="5" type="primary">nusG</name>
    <name evidence="9" type="ORF">CALK_2105</name>
</gene>
<organism evidence="9 10">
    <name type="scientific">Chitinivibrio alkaliphilus ACht1</name>
    <dbReference type="NCBI Taxonomy" id="1313304"/>
    <lineage>
        <taxon>Bacteria</taxon>
        <taxon>Pseudomonadati</taxon>
        <taxon>Fibrobacterota</taxon>
        <taxon>Chitinivibrionia</taxon>
        <taxon>Chitinivibrionales</taxon>
        <taxon>Chitinivibrionaceae</taxon>
        <taxon>Chitinivibrio</taxon>
    </lineage>
</organism>
<evidence type="ECO:0000256" key="1">
    <source>
        <dbReference type="ARBA" id="ARBA00022472"/>
    </source>
</evidence>
<comment type="caution">
    <text evidence="9">The sequence shown here is derived from an EMBL/GenBank/DDBJ whole genome shotgun (WGS) entry which is preliminary data.</text>
</comment>
<comment type="function">
    <text evidence="5 7">Participates in transcription elongation, termination and antitermination.</text>
</comment>
<name>U7D511_9BACT</name>
<keyword evidence="1 5" id="KW-0806">Transcription termination</keyword>
<dbReference type="InterPro" id="IPR005824">
    <property type="entry name" value="KOW"/>
</dbReference>
<comment type="similarity">
    <text evidence="5 7">Belongs to the NusG family.</text>
</comment>
<evidence type="ECO:0000256" key="3">
    <source>
        <dbReference type="ARBA" id="ARBA00023015"/>
    </source>
</evidence>
<sequence>MAFKWYAVQTFTGQESRVVQYVQGMIDSGELDGVVSRVLSPVRDVVSVSRGKRVTKQDKYFPSYVLFEMEFTQESAYFVRSINGVMDFVGGRKPRPLKSAEVDRILGHEVEDEGRVVTDSPYKEGDMVSISSGPFKGFDGVVEDVSAEKGKAKVSVTVFGRATPVEVDFAQIEPVS</sequence>
<reference evidence="9 10" key="1">
    <citation type="journal article" date="2013" name="Environ. Microbiol.">
        <title>Genome analysis of Chitinivibrio alkaliphilus gen. nov., sp. nov., a novel extremely haloalkaliphilic anaerobic chitinolytic bacterium from the candidate phylum Termite Group 3.</title>
        <authorList>
            <person name="Sorokin D.Y."/>
            <person name="Gumerov V.M."/>
            <person name="Rakitin A.L."/>
            <person name="Beletsky A.V."/>
            <person name="Damste J.S."/>
            <person name="Muyzer G."/>
            <person name="Mardanov A.V."/>
            <person name="Ravin N.V."/>
        </authorList>
    </citation>
    <scope>NUCLEOTIDE SEQUENCE [LARGE SCALE GENOMIC DNA]</scope>
    <source>
        <strain evidence="9 10">ACht1</strain>
    </source>
</reference>
<dbReference type="Pfam" id="PF02357">
    <property type="entry name" value="NusG"/>
    <property type="match status" value="1"/>
</dbReference>
<dbReference type="SUPFAM" id="SSF82679">
    <property type="entry name" value="N-utilization substance G protein NusG, N-terminal domain"/>
    <property type="match status" value="1"/>
</dbReference>
<dbReference type="HAMAP" id="MF_00948">
    <property type="entry name" value="NusG"/>
    <property type="match status" value="1"/>
</dbReference>
<keyword evidence="2 5" id="KW-0889">Transcription antitermination</keyword>
<evidence type="ECO:0000256" key="2">
    <source>
        <dbReference type="ARBA" id="ARBA00022814"/>
    </source>
</evidence>
<dbReference type="GO" id="GO:0006354">
    <property type="term" value="P:DNA-templated transcription elongation"/>
    <property type="evidence" value="ECO:0007669"/>
    <property type="project" value="UniProtKB-UniRule"/>
</dbReference>
<dbReference type="STRING" id="1313304.CALK_2105"/>
<keyword evidence="4 5" id="KW-0804">Transcription</keyword>
<dbReference type="RefSeq" id="WP_022637511.1">
    <property type="nucleotide sequence ID" value="NZ_ASJR01000022.1"/>
</dbReference>
<accession>U7D511</accession>
<dbReference type="PANTHER" id="PTHR30265:SF2">
    <property type="entry name" value="TRANSCRIPTION TERMINATION_ANTITERMINATION PROTEIN NUSG"/>
    <property type="match status" value="1"/>
</dbReference>
<dbReference type="InterPro" id="IPR001062">
    <property type="entry name" value="Transcrpt_antiterm_NusG"/>
</dbReference>
<evidence type="ECO:0000256" key="6">
    <source>
        <dbReference type="NCBIfam" id="TIGR00922"/>
    </source>
</evidence>
<dbReference type="Gene3D" id="2.30.30.30">
    <property type="match status" value="1"/>
</dbReference>
<keyword evidence="10" id="KW-1185">Reference proteome</keyword>
<evidence type="ECO:0000256" key="7">
    <source>
        <dbReference type="RuleBase" id="RU000538"/>
    </source>
</evidence>
<dbReference type="PROSITE" id="PS01014">
    <property type="entry name" value="NUSG"/>
    <property type="match status" value="1"/>
</dbReference>
<dbReference type="Proteomes" id="UP000017148">
    <property type="component" value="Unassembled WGS sequence"/>
</dbReference>
<dbReference type="CDD" id="cd09891">
    <property type="entry name" value="NGN_Bact_1"/>
    <property type="match status" value="1"/>
</dbReference>
<dbReference type="NCBIfam" id="TIGR00922">
    <property type="entry name" value="nusG"/>
    <property type="match status" value="1"/>
</dbReference>
<evidence type="ECO:0000256" key="5">
    <source>
        <dbReference type="HAMAP-Rule" id="MF_00948"/>
    </source>
</evidence>
<dbReference type="InterPro" id="IPR036735">
    <property type="entry name" value="NGN_dom_sf"/>
</dbReference>
<dbReference type="SMART" id="SM00738">
    <property type="entry name" value="NGN"/>
    <property type="match status" value="1"/>
</dbReference>
<protein>
    <recommendedName>
        <fullName evidence="5 6">Transcription termination/antitermination protein NusG</fullName>
    </recommendedName>
</protein>
<dbReference type="GO" id="GO:0006353">
    <property type="term" value="P:DNA-templated transcription termination"/>
    <property type="evidence" value="ECO:0007669"/>
    <property type="project" value="UniProtKB-UniRule"/>
</dbReference>
<dbReference type="Gene3D" id="3.30.70.940">
    <property type="entry name" value="NusG, N-terminal domain"/>
    <property type="match status" value="1"/>
</dbReference>
<dbReference type="AlphaFoldDB" id="U7D511"/>
<feature type="domain" description="NusG-like N-terminal" evidence="8">
    <location>
        <begin position="2"/>
        <end position="109"/>
    </location>
</feature>
<dbReference type="InterPro" id="IPR008991">
    <property type="entry name" value="Translation_prot_SH3-like_sf"/>
</dbReference>
<evidence type="ECO:0000313" key="10">
    <source>
        <dbReference type="Proteomes" id="UP000017148"/>
    </source>
</evidence>
<dbReference type="InterPro" id="IPR043425">
    <property type="entry name" value="NusG-like"/>
</dbReference>
<keyword evidence="3 5" id="KW-0805">Transcription regulation</keyword>
<dbReference type="eggNOG" id="COG0250">
    <property type="taxonomic scope" value="Bacteria"/>
</dbReference>
<evidence type="ECO:0000256" key="4">
    <source>
        <dbReference type="ARBA" id="ARBA00023163"/>
    </source>
</evidence>